<dbReference type="EMBL" id="AFBI03000092">
    <property type="protein sequence ID" value="EJW02064.1"/>
    <property type="molecule type" value="Genomic_DNA"/>
</dbReference>
<protein>
    <recommendedName>
        <fullName evidence="3">Guanylate cyclase domain-containing protein</fullName>
    </recommendedName>
</protein>
<evidence type="ECO:0000313" key="1">
    <source>
        <dbReference type="EMBL" id="EJW02064.1"/>
    </source>
</evidence>
<dbReference type="InterPro" id="IPR029787">
    <property type="entry name" value="Nucleotide_cyclase"/>
</dbReference>
<organism evidence="1 2">
    <name type="scientific">Edhazardia aedis (strain USNM 41457)</name>
    <name type="common">Microsporidian parasite</name>
    <dbReference type="NCBI Taxonomy" id="1003232"/>
    <lineage>
        <taxon>Eukaryota</taxon>
        <taxon>Fungi</taxon>
        <taxon>Fungi incertae sedis</taxon>
        <taxon>Microsporidia</taxon>
        <taxon>Edhazardia</taxon>
    </lineage>
</organism>
<dbReference type="VEuPathDB" id="MicrosporidiaDB:EDEG_03488"/>
<reference evidence="1 2" key="1">
    <citation type="submission" date="2011-08" db="EMBL/GenBank/DDBJ databases">
        <authorList>
            <person name="Liu Z.J."/>
            <person name="Shi F.L."/>
            <person name="Lu J.Q."/>
            <person name="Li M."/>
            <person name="Wang Z.L."/>
        </authorList>
    </citation>
    <scope>NUCLEOTIDE SEQUENCE [LARGE SCALE GENOMIC DNA]</scope>
    <source>
        <strain evidence="1 2">USNM 41457</strain>
    </source>
</reference>
<dbReference type="Gene3D" id="3.30.70.1230">
    <property type="entry name" value="Nucleotide cyclase"/>
    <property type="match status" value="1"/>
</dbReference>
<sequence length="350" mass="41174">MVQLVKSEIKKDLVPRDEPKDDLCKDFPIQINIFPPLIDMPYKLNKKKSFKCSFYSDENTAVYFINEKRFDDSEFWREYLYIEQFRMYSWSKKFQLLSKNHKFCCFFSETENEYVFFNKGMTVKLEHDTSVEILQKNTLRISKEKPISFSVEHNNKCVYKIKNYKNEIYPSTKKVCNKTVVYASHKWDLNIENLCLLANAKRELKNYVRDSISYLNGKIITSEFNYTIFEVDSPKYALIWAKEFIVDMQNQHLQNIDFCVSITNGCFANIQFNLFSNVLTGQAVNKAARMQNVSSHSKILLDKSAYVSFKGSKGHEYVEDLLGIYFESEGAFKMKGFLKPVEVFGVFEKQ</sequence>
<evidence type="ECO:0000313" key="2">
    <source>
        <dbReference type="Proteomes" id="UP000003163"/>
    </source>
</evidence>
<name>J9D3E9_EDHAE</name>
<dbReference type="Proteomes" id="UP000003163">
    <property type="component" value="Unassembled WGS sequence"/>
</dbReference>
<reference evidence="2" key="2">
    <citation type="submission" date="2015-07" db="EMBL/GenBank/DDBJ databases">
        <title>Contrasting host-pathogen interactions and genome evolution in two generalist and specialist microsporidian pathogens of mosquitoes.</title>
        <authorList>
            <consortium name="The Broad Institute Genomics Platform"/>
            <consortium name="The Broad Institute Genome Sequencing Center for Infectious Disease"/>
            <person name="Cuomo C.A."/>
            <person name="Sanscrainte N.D."/>
            <person name="Goldberg J.M."/>
            <person name="Heiman D."/>
            <person name="Young S."/>
            <person name="Zeng Q."/>
            <person name="Becnel J.J."/>
            <person name="Birren B.W."/>
        </authorList>
    </citation>
    <scope>NUCLEOTIDE SEQUENCE [LARGE SCALE GENOMIC DNA]</scope>
    <source>
        <strain evidence="2">USNM 41457</strain>
    </source>
</reference>
<proteinExistence type="predicted"/>
<accession>J9D3E9</accession>
<keyword evidence="2" id="KW-1185">Reference proteome</keyword>
<dbReference type="AlphaFoldDB" id="J9D3E9"/>
<dbReference type="HOGENOM" id="CLU_792336_0_0_1"/>
<dbReference type="SUPFAM" id="SSF55073">
    <property type="entry name" value="Nucleotide cyclase"/>
    <property type="match status" value="1"/>
</dbReference>
<comment type="caution">
    <text evidence="1">The sequence shown here is derived from an EMBL/GenBank/DDBJ whole genome shotgun (WGS) entry which is preliminary data.</text>
</comment>
<gene>
    <name evidence="1" type="ORF">EDEG_03488</name>
</gene>
<dbReference type="InParanoid" id="J9D3E9"/>
<evidence type="ECO:0008006" key="3">
    <source>
        <dbReference type="Google" id="ProtNLM"/>
    </source>
</evidence>